<name>A0A0Q3F7X0_BRADI</name>
<reference evidence="2" key="2">
    <citation type="submission" date="2017-06" db="EMBL/GenBank/DDBJ databases">
        <title>WGS assembly of Brachypodium distachyon.</title>
        <authorList>
            <consortium name="The International Brachypodium Initiative"/>
            <person name="Lucas S."/>
            <person name="Harmon-Smith M."/>
            <person name="Lail K."/>
            <person name="Tice H."/>
            <person name="Grimwood J."/>
            <person name="Bruce D."/>
            <person name="Barry K."/>
            <person name="Shu S."/>
            <person name="Lindquist E."/>
            <person name="Wang M."/>
            <person name="Pitluck S."/>
            <person name="Vogel J.P."/>
            <person name="Garvin D.F."/>
            <person name="Mockler T.C."/>
            <person name="Schmutz J."/>
            <person name="Rokhsar D."/>
            <person name="Bevan M.W."/>
        </authorList>
    </citation>
    <scope>NUCLEOTIDE SEQUENCE</scope>
    <source>
        <strain evidence="2">Bd21</strain>
    </source>
</reference>
<evidence type="ECO:0000256" key="1">
    <source>
        <dbReference type="SAM" id="MobiDB-lite"/>
    </source>
</evidence>
<evidence type="ECO:0000313" key="2">
    <source>
        <dbReference type="EMBL" id="KQJ94308.1"/>
    </source>
</evidence>
<dbReference type="EnsemblPlants" id="KQJ94308">
    <property type="protein sequence ID" value="KQJ94308"/>
    <property type="gene ID" value="BRADI_3g09785v3"/>
</dbReference>
<evidence type="ECO:0000313" key="4">
    <source>
        <dbReference type="Proteomes" id="UP000008810"/>
    </source>
</evidence>
<protein>
    <submittedName>
        <fullName evidence="2 3">Uncharacterized protein</fullName>
    </submittedName>
</protein>
<accession>A0A0Q3F7X0</accession>
<dbReference type="InParanoid" id="A0A0Q3F7X0"/>
<organism evidence="2">
    <name type="scientific">Brachypodium distachyon</name>
    <name type="common">Purple false brome</name>
    <name type="synonym">Trachynia distachya</name>
    <dbReference type="NCBI Taxonomy" id="15368"/>
    <lineage>
        <taxon>Eukaryota</taxon>
        <taxon>Viridiplantae</taxon>
        <taxon>Streptophyta</taxon>
        <taxon>Embryophyta</taxon>
        <taxon>Tracheophyta</taxon>
        <taxon>Spermatophyta</taxon>
        <taxon>Magnoliopsida</taxon>
        <taxon>Liliopsida</taxon>
        <taxon>Poales</taxon>
        <taxon>Poaceae</taxon>
        <taxon>BOP clade</taxon>
        <taxon>Pooideae</taxon>
        <taxon>Stipodae</taxon>
        <taxon>Brachypodieae</taxon>
        <taxon>Brachypodium</taxon>
    </lineage>
</organism>
<proteinExistence type="predicted"/>
<reference evidence="2 3" key="1">
    <citation type="journal article" date="2010" name="Nature">
        <title>Genome sequencing and analysis of the model grass Brachypodium distachyon.</title>
        <authorList>
            <consortium name="International Brachypodium Initiative"/>
        </authorList>
    </citation>
    <scope>NUCLEOTIDE SEQUENCE [LARGE SCALE GENOMIC DNA]</scope>
    <source>
        <strain evidence="2 3">Bd21</strain>
    </source>
</reference>
<dbReference type="Proteomes" id="UP000008810">
    <property type="component" value="Chromosome 3"/>
</dbReference>
<gene>
    <name evidence="2" type="ORF">BRADI_3g09785v3</name>
</gene>
<dbReference type="AlphaFoldDB" id="A0A0Q3F7X0"/>
<evidence type="ECO:0000313" key="3">
    <source>
        <dbReference type="EnsemblPlants" id="KQJ94308"/>
    </source>
</evidence>
<feature type="region of interest" description="Disordered" evidence="1">
    <location>
        <begin position="13"/>
        <end position="52"/>
    </location>
</feature>
<dbReference type="Gramene" id="KQJ94308">
    <property type="protein sequence ID" value="KQJ94308"/>
    <property type="gene ID" value="BRADI_3g09785v3"/>
</dbReference>
<sequence>MSGAVRALLQRAAATLPPSSSVPAPSSPSSNTSPPPSTQATPSSPSSSVPPHSDLLTAWRCPPPSHLPLLIFTCQHDQIGYILAGIWNSETSIPFPLWCFLVFSCICSYVIQLLV</sequence>
<keyword evidence="4" id="KW-1185">Reference proteome</keyword>
<reference evidence="3" key="3">
    <citation type="submission" date="2018-08" db="UniProtKB">
        <authorList>
            <consortium name="EnsemblPlants"/>
        </authorList>
    </citation>
    <scope>IDENTIFICATION</scope>
    <source>
        <strain evidence="3">cv. Bd21</strain>
    </source>
</reference>
<dbReference type="EMBL" id="CM000882">
    <property type="protein sequence ID" value="KQJ94308.1"/>
    <property type="molecule type" value="Genomic_DNA"/>
</dbReference>